<evidence type="ECO:0000256" key="1">
    <source>
        <dbReference type="ARBA" id="ARBA00022490"/>
    </source>
</evidence>
<evidence type="ECO:0000256" key="6">
    <source>
        <dbReference type="RuleBase" id="RU004355"/>
    </source>
</evidence>
<dbReference type="GO" id="GO:0003676">
    <property type="term" value="F:nucleic acid binding"/>
    <property type="evidence" value="ECO:0007669"/>
    <property type="project" value="InterPro"/>
</dbReference>
<dbReference type="RefSeq" id="WP_054327311.1">
    <property type="nucleotide sequence ID" value="NZ_JACOPL010000009.1"/>
</dbReference>
<dbReference type="InterPro" id="IPR020579">
    <property type="entry name" value="Exonuc_VII_lsu_C"/>
</dbReference>
<keyword evidence="1 5" id="KW-0963">Cytoplasm</keyword>
<comment type="function">
    <text evidence="5">Bidirectionally degrades single-stranded DNA into large acid-insoluble oligonucleotides, which are then degraded further into small acid-soluble oligonucleotides.</text>
</comment>
<organism evidence="9 10">
    <name type="scientific">Agathobaculum faecis</name>
    <dbReference type="NCBI Taxonomy" id="2763013"/>
    <lineage>
        <taxon>Bacteria</taxon>
        <taxon>Bacillati</taxon>
        <taxon>Bacillota</taxon>
        <taxon>Clostridia</taxon>
        <taxon>Eubacteriales</taxon>
        <taxon>Butyricicoccaceae</taxon>
        <taxon>Agathobaculum</taxon>
    </lineage>
</organism>
<dbReference type="GO" id="GO:0005737">
    <property type="term" value="C:cytoplasm"/>
    <property type="evidence" value="ECO:0007669"/>
    <property type="project" value="UniProtKB-SubCell"/>
</dbReference>
<comment type="subcellular location">
    <subcellularLocation>
        <location evidence="5 6">Cytoplasm</location>
    </subcellularLocation>
</comment>
<dbReference type="PANTHER" id="PTHR30008">
    <property type="entry name" value="EXODEOXYRIBONUCLEASE 7 LARGE SUBUNIT"/>
    <property type="match status" value="1"/>
</dbReference>
<dbReference type="InterPro" id="IPR025824">
    <property type="entry name" value="OB-fold_nuc-bd_dom"/>
</dbReference>
<dbReference type="GO" id="GO:0008855">
    <property type="term" value="F:exodeoxyribonuclease VII activity"/>
    <property type="evidence" value="ECO:0007669"/>
    <property type="project" value="UniProtKB-UniRule"/>
</dbReference>
<sequence>MSTIYSVTQLNNEIKELLDAVPGYRSLLVQGEISNYKAHSSGHHYLTLKDEGASINAVLFRSDAARLKFRLQNGMKVIVRARVSSFPRTGAVQLYLSEVIPDGAGALNLAFEQLKNKLYAEGLFDESRKKPIPSCPRHIALVTSPTGAAVRDMIRILGRRWPLAKVTLYPAQVQGQGAAESIARALGLANAVGEADVILCGRGGGSMEDLWAFNEEVVARAIFSSEIPVISAVGHEPDVTIADFVADLRAPTPSGAAELAVPDRTEYALSVRALHTRLHTAAHKLLQAKGQRLAGLQERLALRTPAHYIAEKRLLLDQMADRLGAALPARLGRESQKLAVLRQRLATAGQGGLHRRRLRFTQAVATLDAISPLRVLARGYAVATKGARGAVVSDARTLKAGDTLRIRFAKGAADCRVTDIREES</sequence>
<evidence type="ECO:0000313" key="10">
    <source>
        <dbReference type="Proteomes" id="UP000606499"/>
    </source>
</evidence>
<protein>
    <recommendedName>
        <fullName evidence="5">Exodeoxyribonuclease 7 large subunit</fullName>
        <ecNumber evidence="5">3.1.11.6</ecNumber>
    </recommendedName>
    <alternativeName>
        <fullName evidence="5">Exodeoxyribonuclease VII large subunit</fullName>
        <shortName evidence="5">Exonuclease VII large subunit</shortName>
    </alternativeName>
</protein>
<evidence type="ECO:0000256" key="5">
    <source>
        <dbReference type="HAMAP-Rule" id="MF_00378"/>
    </source>
</evidence>
<dbReference type="Pfam" id="PF02601">
    <property type="entry name" value="Exonuc_VII_L"/>
    <property type="match status" value="1"/>
</dbReference>
<dbReference type="InterPro" id="IPR003753">
    <property type="entry name" value="Exonuc_VII_L"/>
</dbReference>
<accession>A0A923LXH8</accession>
<dbReference type="GO" id="GO:0006308">
    <property type="term" value="P:DNA catabolic process"/>
    <property type="evidence" value="ECO:0007669"/>
    <property type="project" value="UniProtKB-UniRule"/>
</dbReference>
<proteinExistence type="inferred from homology"/>
<dbReference type="NCBIfam" id="TIGR00237">
    <property type="entry name" value="xseA"/>
    <property type="match status" value="1"/>
</dbReference>
<feature type="domain" description="OB-fold nucleic acid binding" evidence="8">
    <location>
        <begin position="5"/>
        <end position="99"/>
    </location>
</feature>
<dbReference type="EC" id="3.1.11.6" evidence="5"/>
<evidence type="ECO:0000259" key="8">
    <source>
        <dbReference type="Pfam" id="PF13742"/>
    </source>
</evidence>
<dbReference type="PANTHER" id="PTHR30008:SF0">
    <property type="entry name" value="EXODEOXYRIBONUCLEASE 7 LARGE SUBUNIT"/>
    <property type="match status" value="1"/>
</dbReference>
<keyword evidence="4 5" id="KW-0269">Exonuclease</keyword>
<comment type="catalytic activity">
    <reaction evidence="5 6">
        <text>Exonucleolytic cleavage in either 5'- to 3'- or 3'- to 5'-direction to yield nucleoside 5'-phosphates.</text>
        <dbReference type="EC" id="3.1.11.6"/>
    </reaction>
</comment>
<name>A0A923LXH8_9FIRM</name>
<gene>
    <name evidence="5 9" type="primary">xseA</name>
    <name evidence="9" type="ORF">H8S45_10605</name>
</gene>
<keyword evidence="10" id="KW-1185">Reference proteome</keyword>
<dbReference type="HAMAP" id="MF_00378">
    <property type="entry name" value="Exonuc_7_L"/>
    <property type="match status" value="1"/>
</dbReference>
<comment type="similarity">
    <text evidence="5 6">Belongs to the XseA family.</text>
</comment>
<keyword evidence="2 5" id="KW-0540">Nuclease</keyword>
<evidence type="ECO:0000256" key="2">
    <source>
        <dbReference type="ARBA" id="ARBA00022722"/>
    </source>
</evidence>
<dbReference type="EMBL" id="JACOPL010000009">
    <property type="protein sequence ID" value="MBC5725905.1"/>
    <property type="molecule type" value="Genomic_DNA"/>
</dbReference>
<comment type="caution">
    <text evidence="9">The sequence shown here is derived from an EMBL/GenBank/DDBJ whole genome shotgun (WGS) entry which is preliminary data.</text>
</comment>
<feature type="domain" description="Exonuclease VII large subunit C-terminal" evidence="7">
    <location>
        <begin position="123"/>
        <end position="415"/>
    </location>
</feature>
<dbReference type="Pfam" id="PF13742">
    <property type="entry name" value="tRNA_anti_2"/>
    <property type="match status" value="1"/>
</dbReference>
<keyword evidence="3 5" id="KW-0378">Hydrolase</keyword>
<dbReference type="CDD" id="cd04489">
    <property type="entry name" value="ExoVII_LU_OBF"/>
    <property type="match status" value="1"/>
</dbReference>
<dbReference type="Proteomes" id="UP000606499">
    <property type="component" value="Unassembled WGS sequence"/>
</dbReference>
<reference evidence="9" key="1">
    <citation type="submission" date="2020-08" db="EMBL/GenBank/DDBJ databases">
        <title>Genome public.</title>
        <authorList>
            <person name="Liu C."/>
            <person name="Sun Q."/>
        </authorList>
    </citation>
    <scope>NUCLEOTIDE SEQUENCE</scope>
    <source>
        <strain evidence="9">NSJ-28</strain>
    </source>
</reference>
<evidence type="ECO:0000313" key="9">
    <source>
        <dbReference type="EMBL" id="MBC5725905.1"/>
    </source>
</evidence>
<evidence type="ECO:0000256" key="3">
    <source>
        <dbReference type="ARBA" id="ARBA00022801"/>
    </source>
</evidence>
<evidence type="ECO:0000259" key="7">
    <source>
        <dbReference type="Pfam" id="PF02601"/>
    </source>
</evidence>
<dbReference type="AlphaFoldDB" id="A0A923LXH8"/>
<evidence type="ECO:0000256" key="4">
    <source>
        <dbReference type="ARBA" id="ARBA00022839"/>
    </source>
</evidence>
<dbReference type="GO" id="GO:0009318">
    <property type="term" value="C:exodeoxyribonuclease VII complex"/>
    <property type="evidence" value="ECO:0007669"/>
    <property type="project" value="UniProtKB-UniRule"/>
</dbReference>
<comment type="subunit">
    <text evidence="5">Heterooligomer composed of large and small subunits.</text>
</comment>